<dbReference type="PANTHER" id="PTHR31930">
    <property type="entry name" value="SERPENTINE RECEPTOR, CLASS R"/>
    <property type="match status" value="1"/>
</dbReference>
<feature type="transmembrane region" description="Helical" evidence="1">
    <location>
        <begin position="267"/>
        <end position="289"/>
    </location>
</feature>
<keyword evidence="1" id="KW-0812">Transmembrane</keyword>
<gene>
    <name evidence="2" type="ORF">CAMP_LOCUS16337</name>
</gene>
<keyword evidence="1" id="KW-1133">Transmembrane helix</keyword>
<name>A0A9P1N763_9PELO</name>
<feature type="transmembrane region" description="Helical" evidence="1">
    <location>
        <begin position="295"/>
        <end position="317"/>
    </location>
</feature>
<feature type="transmembrane region" description="Helical" evidence="1">
    <location>
        <begin position="55"/>
        <end position="73"/>
    </location>
</feature>
<proteinExistence type="predicted"/>
<evidence type="ECO:0000313" key="3">
    <source>
        <dbReference type="Proteomes" id="UP001152747"/>
    </source>
</evidence>
<accession>A0A9P1N763</accession>
<dbReference type="Proteomes" id="UP001152747">
    <property type="component" value="Unassembled WGS sequence"/>
</dbReference>
<feature type="transmembrane region" description="Helical" evidence="1">
    <location>
        <begin position="190"/>
        <end position="213"/>
    </location>
</feature>
<feature type="transmembrane region" description="Helical" evidence="1">
    <location>
        <begin position="150"/>
        <end position="170"/>
    </location>
</feature>
<protein>
    <submittedName>
        <fullName evidence="2">Uncharacterized protein</fullName>
    </submittedName>
</protein>
<evidence type="ECO:0000313" key="2">
    <source>
        <dbReference type="EMBL" id="CAI5453700.1"/>
    </source>
</evidence>
<keyword evidence="1" id="KW-0472">Membrane</keyword>
<dbReference type="EMBL" id="CANHGI010000005">
    <property type="protein sequence ID" value="CAI5453700.1"/>
    <property type="molecule type" value="Genomic_DNA"/>
</dbReference>
<evidence type="ECO:0000256" key="1">
    <source>
        <dbReference type="SAM" id="Phobius"/>
    </source>
</evidence>
<dbReference type="PANTHER" id="PTHR31930:SF1">
    <property type="entry name" value="SERPENTINE RECEPTOR, CLASS R"/>
    <property type="match status" value="1"/>
</dbReference>
<dbReference type="Pfam" id="PF03268">
    <property type="entry name" value="DUF267"/>
    <property type="match status" value="1"/>
</dbReference>
<sequence>MVEAGLGGVYVKTALEQPTQPPSTPPTKLMGPFEHVIKFSGLDCSRTRKEHITSLRGIFSTIIVAIIIIGLFYEMSQYMQIKSPVLGIGWAESTVYAFFSMQCLIAAICVICWTRDGFVAEFEEGLARVRLTRLSTNQKIDDYTAFHRKCALMIIPIFFIVLMTSTASAIDMRYYRMENNTFFSTSPVFLIAPVIDIFGCLATSLCLVLYVTVSTSLAREIEHFNKELTNSGRFQQLTLPNILNSYSKRHSDIIQLIRFANQNLRKYASIAPFFTLVAFINAIYILGSFNDIMEPYYFALMLGWAVITVGITAACFVPANKIQDEIQETAEILMHDDVLQTCGDDQMHHTYRVTLDRCQFSNSKIYFMNAFPMDSPTFNRIMFIFPNFAGMMSIYRQTLHR</sequence>
<dbReference type="OrthoDB" id="5788229at2759"/>
<dbReference type="InterPro" id="IPR004950">
    <property type="entry name" value="DUF267_CAE_spp"/>
</dbReference>
<feature type="transmembrane region" description="Helical" evidence="1">
    <location>
        <begin position="93"/>
        <end position="113"/>
    </location>
</feature>
<dbReference type="AlphaFoldDB" id="A0A9P1N763"/>
<comment type="caution">
    <text evidence="2">The sequence shown here is derived from an EMBL/GenBank/DDBJ whole genome shotgun (WGS) entry which is preliminary data.</text>
</comment>
<keyword evidence="3" id="KW-1185">Reference proteome</keyword>
<reference evidence="2" key="1">
    <citation type="submission" date="2022-11" db="EMBL/GenBank/DDBJ databases">
        <authorList>
            <person name="Kikuchi T."/>
        </authorList>
    </citation>
    <scope>NUCLEOTIDE SEQUENCE</scope>
    <source>
        <strain evidence="2">PS1010</strain>
    </source>
</reference>
<organism evidence="2 3">
    <name type="scientific">Caenorhabditis angaria</name>
    <dbReference type="NCBI Taxonomy" id="860376"/>
    <lineage>
        <taxon>Eukaryota</taxon>
        <taxon>Metazoa</taxon>
        <taxon>Ecdysozoa</taxon>
        <taxon>Nematoda</taxon>
        <taxon>Chromadorea</taxon>
        <taxon>Rhabditida</taxon>
        <taxon>Rhabditina</taxon>
        <taxon>Rhabditomorpha</taxon>
        <taxon>Rhabditoidea</taxon>
        <taxon>Rhabditidae</taxon>
        <taxon>Peloderinae</taxon>
        <taxon>Caenorhabditis</taxon>
    </lineage>
</organism>